<dbReference type="AlphaFoldDB" id="Q9PDJ5"/>
<gene>
    <name evidence="1" type="ordered locus">XF_1384</name>
</gene>
<dbReference type="InterPro" id="IPR009199">
    <property type="entry name" value="PhoPQ-act_pathogen-rel_PqaA"/>
</dbReference>
<dbReference type="Gene3D" id="3.40.50.1820">
    <property type="entry name" value="alpha/beta hydrolase"/>
    <property type="match status" value="1"/>
</dbReference>
<dbReference type="PIRSF" id="PIRSF014728">
    <property type="entry name" value="PqaA"/>
    <property type="match status" value="1"/>
</dbReference>
<dbReference type="HOGENOM" id="CLU_036488_0_0_6"/>
<reference evidence="1 2" key="1">
    <citation type="journal article" date="2000" name="Nature">
        <title>The genome sequence of the plant pathogen Xylella fastidiosa.</title>
        <authorList>
            <person name="Simpson A.J."/>
            <person name="Reinach F.C."/>
            <person name="Arruda P."/>
            <person name="Abreu F.A."/>
            <person name="Acencio M."/>
            <person name="Alvarenga R."/>
            <person name="Alves L.M."/>
            <person name="Araya J.E."/>
            <person name="Baia G.S."/>
            <person name="Baptista C.S."/>
            <person name="Barros M.H."/>
            <person name="Bonaccorsi E.D."/>
            <person name="Bordin S."/>
            <person name="Bove J.M."/>
            <person name="Briones M.R."/>
            <person name="Bueno M.R."/>
            <person name="Camargo A.A."/>
            <person name="Camargo L.E."/>
            <person name="Carraro D.M."/>
            <person name="Carrer H."/>
            <person name="Colauto N.B."/>
            <person name="Colombo C."/>
            <person name="Costa F.F."/>
            <person name="Costa M.C."/>
            <person name="Costa-Neto C.M."/>
            <person name="Coutinho L.L."/>
            <person name="Cristofani M."/>
            <person name="Dias-Neto E."/>
            <person name="Docena C."/>
            <person name="El-Dorry H."/>
            <person name="Facincani A.P."/>
            <person name="Ferreira A.J."/>
            <person name="Ferreira V.C."/>
            <person name="Ferro J.A."/>
            <person name="Fraga J.S."/>
            <person name="Franca S.C."/>
            <person name="Franco M.C."/>
            <person name="Frohme M."/>
            <person name="Furlan L.R."/>
            <person name="Garnier M."/>
            <person name="Goldman G.H."/>
            <person name="Goldman M.H."/>
            <person name="Gomes S.L."/>
            <person name="Gruber A."/>
            <person name="Ho P.L."/>
            <person name="Hoheisel J.D."/>
            <person name="Junqueira M.L."/>
            <person name="Kemper E.L."/>
            <person name="Kitajima J.P."/>
            <person name="Krieger J.E."/>
            <person name="Kuramae E.E."/>
            <person name="Laigret F."/>
            <person name="Lambais M.R."/>
            <person name="Leite L.C."/>
            <person name="Lemos E.G."/>
            <person name="Lemos M.V."/>
            <person name="Lopes S.A."/>
            <person name="Lopes C.R."/>
            <person name="Machado J.A."/>
            <person name="Machado M.A."/>
            <person name="Madeira A.M."/>
            <person name="Madeira H.M."/>
            <person name="Marino C.L."/>
            <person name="Marques M.V."/>
            <person name="Martins E.A."/>
            <person name="Martins E.M."/>
            <person name="Matsukuma A.Y."/>
            <person name="Menck C.F."/>
            <person name="Miracca E.C."/>
            <person name="Miyaki C.Y."/>
            <person name="Monteriro-Vitorello C.B."/>
            <person name="Moon D.H."/>
            <person name="Nagai M.A."/>
            <person name="Nascimento A.L."/>
            <person name="Netto L.E."/>
            <person name="Nhani A.Jr."/>
            <person name="Nobrega F.G."/>
            <person name="Nunes L.R."/>
            <person name="Oliveira M.A."/>
            <person name="de Oliveira M.C."/>
            <person name="de Oliveira R.C."/>
            <person name="Palmieri D.A."/>
            <person name="Paris A."/>
            <person name="Peixoto B.R."/>
            <person name="Pereira G.A."/>
            <person name="Pereira H.A.Jr."/>
            <person name="Pesquero J.B."/>
            <person name="Quaggio R.B."/>
            <person name="Roberto P.G."/>
            <person name="Rodrigues V."/>
            <person name="de M Rosa A.J."/>
            <person name="de Rosa V.E.Jr."/>
            <person name="de Sa R.G."/>
            <person name="Santelli R.V."/>
            <person name="Sawasaki H.E."/>
            <person name="da Silva A.C."/>
            <person name="da Silva A.M."/>
            <person name="da Silva F.R."/>
            <person name="da Silva W.A.Jr."/>
            <person name="da Silveira J.F."/>
            <person name="Silvestri M.L."/>
            <person name="Siqueira W.J."/>
            <person name="de Souza A.A."/>
            <person name="de Souza A.P."/>
            <person name="Terenzi M.F."/>
            <person name="Truffi D."/>
            <person name="Tsai S.M."/>
            <person name="Tsuhako M.H."/>
            <person name="Vallada H."/>
            <person name="Van Sluys M.A."/>
            <person name="Verjovski-Almeida S."/>
            <person name="Vettore A.L."/>
            <person name="Zago M.A."/>
            <person name="Zatz M."/>
            <person name="Meidanis J."/>
            <person name="Setubal J.C."/>
        </authorList>
    </citation>
    <scope>NUCLEOTIDE SEQUENCE [LARGE SCALE GENOMIC DNA]</scope>
    <source>
        <strain evidence="1 2">9a5c</strain>
    </source>
</reference>
<dbReference type="eggNOG" id="COG4287">
    <property type="taxonomic scope" value="Bacteria"/>
</dbReference>
<dbReference type="InterPro" id="IPR029058">
    <property type="entry name" value="AB_hydrolase_fold"/>
</dbReference>
<evidence type="ECO:0000313" key="1">
    <source>
        <dbReference type="EMBL" id="AAF84193.1"/>
    </source>
</evidence>
<dbReference type="EMBL" id="AE003849">
    <property type="protein sequence ID" value="AAF84193.1"/>
    <property type="molecule type" value="Genomic_DNA"/>
</dbReference>
<evidence type="ECO:0008006" key="3">
    <source>
        <dbReference type="Google" id="ProtNLM"/>
    </source>
</evidence>
<organism evidence="1 2">
    <name type="scientific">Xylella fastidiosa (strain 9a5c)</name>
    <dbReference type="NCBI Taxonomy" id="160492"/>
    <lineage>
        <taxon>Bacteria</taxon>
        <taxon>Pseudomonadati</taxon>
        <taxon>Pseudomonadota</taxon>
        <taxon>Gammaproteobacteria</taxon>
        <taxon>Lysobacterales</taxon>
        <taxon>Lysobacteraceae</taxon>
        <taxon>Xylella</taxon>
    </lineage>
</organism>
<evidence type="ECO:0000313" key="2">
    <source>
        <dbReference type="Proteomes" id="UP000000812"/>
    </source>
</evidence>
<dbReference type="PANTHER" id="PTHR31497">
    <property type="entry name" value="AUTOCRINE PROLIFERATION REPRESSOR PROTEIN A"/>
    <property type="match status" value="1"/>
</dbReference>
<dbReference type="Proteomes" id="UP000000812">
    <property type="component" value="Chromosome"/>
</dbReference>
<dbReference type="PANTHER" id="PTHR31497:SF0">
    <property type="entry name" value="AUTOCRINE PROLIFERATION REPRESSOR PROTEIN A"/>
    <property type="match status" value="1"/>
</dbReference>
<dbReference type="Pfam" id="PF10142">
    <property type="entry name" value="PhoPQ_related"/>
    <property type="match status" value="1"/>
</dbReference>
<dbReference type="STRING" id="160492.XF_1384"/>
<dbReference type="SUPFAM" id="SSF53474">
    <property type="entry name" value="alpha/beta-Hydrolases"/>
    <property type="match status" value="1"/>
</dbReference>
<dbReference type="ESTHER" id="xylfa-q9pdj5">
    <property type="family name" value="PhoPQ_related"/>
</dbReference>
<protein>
    <recommendedName>
        <fullName evidence="3">PhoPQ-regulated protein</fullName>
    </recommendedName>
</protein>
<dbReference type="KEGG" id="xfa:XF_1384"/>
<dbReference type="PIR" id="D82689">
    <property type="entry name" value="D82689"/>
</dbReference>
<proteinExistence type="predicted"/>
<sequence length="513" mass="58180">MIPYLCRKLNLNPLPDNHLVHAMRNQTHALTLTLLLAGTATATPSLSYPTICENAHHTAATDALVCYHDAVEQQPLEYTATGSEHIAGITQKRYQLTSQSWSPEQLVTPSLWQHNVVLYIPDDVLPQQALLIISNGTRYPDNGMAVRPPNDLSEILSDIARRTHMPIVEVSDIPNQYLTYTDDGRARREDESVAHSWSLFMQSPETRQTLPLHVPMVIATTRAMDLAQHELPQLSIKHFAVTGTSKRGWAAWLTAIADQRVNTIIPAVTDILNTRNVLNHIYRNYGNNWPIGLAPYYAENVINRLNTPQFKQLMRIEDPLSYLKTRYFRRLTLTKYILNASGDDLFPPDSSDYYYDLLPGKKALRMIPNSSHAISPATIRESLISFLGRLQQGRPLPVLNEHLQQRRKEAVLYLHSSEQPLRWTLWTAQNTQARDFRYTCGIRYVPTSLQEQGRSLRVNLTIPTQGWNTYFVETSYPDGFIATSKAYILGQQQYPVTAPPSTSTACSTLPEHQ</sequence>
<name>Q9PDJ5_XYLFA</name>
<accession>Q9PDJ5</accession>